<dbReference type="InterPro" id="IPR025293">
    <property type="entry name" value="YfiR/HmsC-like"/>
</dbReference>
<dbReference type="AlphaFoldDB" id="A0A0E9LT33"/>
<sequence length="161" mass="17814">MLLMFVALATFKGSAQIEKHQATFIYNFTRLVQWPEFYKEPVFILGVIGSNEAITKELKSSMGDRTVAGKEIEIVEFASGADVKKCHLLFVPESKSGQLNRAVAALSNQPALIVTENQGRQPTGSVINFSIEDGKLGIRLDQELAEAKKLLVSRQLVNFSR</sequence>
<name>A0A0E9LT33_9BACT</name>
<evidence type="ECO:0000313" key="1">
    <source>
        <dbReference type="EMBL" id="GAO28443.1"/>
    </source>
</evidence>
<keyword evidence="2" id="KW-1185">Reference proteome</keyword>
<evidence type="ECO:0000313" key="2">
    <source>
        <dbReference type="Proteomes" id="UP000032900"/>
    </source>
</evidence>
<protein>
    <submittedName>
        <fullName evidence="1">Uncharacterized protein</fullName>
    </submittedName>
</protein>
<reference evidence="1 2" key="1">
    <citation type="journal article" date="2015" name="Microbes Environ.">
        <title>Distribution and evolution of nitrogen fixation genes in the phylum bacteroidetes.</title>
        <authorList>
            <person name="Inoue J."/>
            <person name="Oshima K."/>
            <person name="Suda W."/>
            <person name="Sakamoto M."/>
            <person name="Iino T."/>
            <person name="Noda S."/>
            <person name="Hongoh Y."/>
            <person name="Hattori M."/>
            <person name="Ohkuma M."/>
        </authorList>
    </citation>
    <scope>NUCLEOTIDE SEQUENCE [LARGE SCALE GENOMIC DNA]</scope>
    <source>
        <strain evidence="1">JCM 15548</strain>
    </source>
</reference>
<organism evidence="1 2">
    <name type="scientific">Geofilum rubicundum JCM 15548</name>
    <dbReference type="NCBI Taxonomy" id="1236989"/>
    <lineage>
        <taxon>Bacteria</taxon>
        <taxon>Pseudomonadati</taxon>
        <taxon>Bacteroidota</taxon>
        <taxon>Bacteroidia</taxon>
        <taxon>Marinilabiliales</taxon>
        <taxon>Marinilabiliaceae</taxon>
        <taxon>Geofilum</taxon>
    </lineage>
</organism>
<dbReference type="STRING" id="1236989.JCM15548_1539"/>
<gene>
    <name evidence="1" type="ORF">JCM15548_1539</name>
</gene>
<dbReference type="Pfam" id="PF13689">
    <property type="entry name" value="DUF4154"/>
    <property type="match status" value="1"/>
</dbReference>
<proteinExistence type="predicted"/>
<comment type="caution">
    <text evidence="1">The sequence shown here is derived from an EMBL/GenBank/DDBJ whole genome shotgun (WGS) entry which is preliminary data.</text>
</comment>
<dbReference type="EMBL" id="BAZW01000003">
    <property type="protein sequence ID" value="GAO28443.1"/>
    <property type="molecule type" value="Genomic_DNA"/>
</dbReference>
<accession>A0A0E9LT33</accession>
<dbReference type="Proteomes" id="UP000032900">
    <property type="component" value="Unassembled WGS sequence"/>
</dbReference>